<dbReference type="KEGG" id="cbar:PATL70BA_2005"/>
<keyword evidence="2" id="KW-1185">Reference proteome</keyword>
<dbReference type="RefSeq" id="WP_125137124.1">
    <property type="nucleotide sequence ID" value="NZ_LR130778.1"/>
</dbReference>
<accession>A0A3P7NY39</accession>
<organism evidence="1 2">
    <name type="scientific">Petrocella atlantisensis</name>
    <dbReference type="NCBI Taxonomy" id="2173034"/>
    <lineage>
        <taxon>Bacteria</taxon>
        <taxon>Bacillati</taxon>
        <taxon>Bacillota</taxon>
        <taxon>Clostridia</taxon>
        <taxon>Lachnospirales</taxon>
        <taxon>Vallitaleaceae</taxon>
        <taxon>Petrocella</taxon>
    </lineage>
</organism>
<proteinExistence type="predicted"/>
<dbReference type="Proteomes" id="UP000279029">
    <property type="component" value="Chromosome"/>
</dbReference>
<dbReference type="AlphaFoldDB" id="A0A3P7NY39"/>
<evidence type="ECO:0000313" key="1">
    <source>
        <dbReference type="EMBL" id="VDN47885.1"/>
    </source>
</evidence>
<dbReference type="EMBL" id="LR130778">
    <property type="protein sequence ID" value="VDN47885.1"/>
    <property type="molecule type" value="Genomic_DNA"/>
</dbReference>
<evidence type="ECO:0000313" key="2">
    <source>
        <dbReference type="Proteomes" id="UP000279029"/>
    </source>
</evidence>
<name>A0A3P7NY39_9FIRM</name>
<sequence>MKHDIQSYCKTEGMNSTHLMYEIDQANRNDRKEKVRILLMKISKVFGHIFKQPSKDLTKSLRRKENENYERV</sequence>
<protein>
    <submittedName>
        <fullName evidence="1">Uncharacterized protein</fullName>
    </submittedName>
</protein>
<gene>
    <name evidence="1" type="ORF">PATL70BA_2005</name>
</gene>
<reference evidence="1 2" key="1">
    <citation type="submission" date="2018-09" db="EMBL/GenBank/DDBJ databases">
        <authorList>
            <person name="Postec A."/>
        </authorList>
    </citation>
    <scope>NUCLEOTIDE SEQUENCE [LARGE SCALE GENOMIC DNA]</scope>
    <source>
        <strain evidence="1">70B-A</strain>
    </source>
</reference>